<dbReference type="RefSeq" id="WP_212516383.1">
    <property type="nucleotide sequence ID" value="NZ_JAGSOH010000004.1"/>
</dbReference>
<dbReference type="Proteomes" id="UP000676325">
    <property type="component" value="Unassembled WGS sequence"/>
</dbReference>
<proteinExistence type="predicted"/>
<evidence type="ECO:0000313" key="2">
    <source>
        <dbReference type="EMBL" id="MBR7825225.1"/>
    </source>
</evidence>
<protein>
    <submittedName>
        <fullName evidence="2">Uncharacterized protein</fullName>
    </submittedName>
</protein>
<keyword evidence="3" id="KW-1185">Reference proteome</keyword>
<dbReference type="AlphaFoldDB" id="A0A941IEH2"/>
<feature type="transmembrane region" description="Helical" evidence="1">
    <location>
        <begin position="114"/>
        <end position="134"/>
    </location>
</feature>
<dbReference type="EMBL" id="JAGSOH010000004">
    <property type="protein sequence ID" value="MBR7825225.1"/>
    <property type="molecule type" value="Genomic_DNA"/>
</dbReference>
<feature type="transmembrane region" description="Helical" evidence="1">
    <location>
        <begin position="88"/>
        <end position="108"/>
    </location>
</feature>
<keyword evidence="1" id="KW-1133">Transmembrane helix</keyword>
<keyword evidence="1" id="KW-0812">Transmembrane</keyword>
<organism evidence="2 3">
    <name type="scientific">Actinospica acidithermotolerans</name>
    <dbReference type="NCBI Taxonomy" id="2828514"/>
    <lineage>
        <taxon>Bacteria</taxon>
        <taxon>Bacillati</taxon>
        <taxon>Actinomycetota</taxon>
        <taxon>Actinomycetes</taxon>
        <taxon>Catenulisporales</taxon>
        <taxon>Actinospicaceae</taxon>
        <taxon>Actinospica</taxon>
    </lineage>
</organism>
<evidence type="ECO:0000313" key="3">
    <source>
        <dbReference type="Proteomes" id="UP000676325"/>
    </source>
</evidence>
<accession>A0A941IEH2</accession>
<reference evidence="2" key="1">
    <citation type="submission" date="2021-04" db="EMBL/GenBank/DDBJ databases">
        <title>Genome based classification of Actinospica acidithermotolerans sp. nov., an actinobacterium isolated from an Indonesian hot spring.</title>
        <authorList>
            <person name="Kusuma A.B."/>
            <person name="Putra K.E."/>
            <person name="Nafisah S."/>
            <person name="Loh J."/>
            <person name="Nouioui I."/>
            <person name="Goodfellow M."/>
        </authorList>
    </citation>
    <scope>NUCLEOTIDE SEQUENCE</scope>
    <source>
        <strain evidence="2">MGRD01-02</strain>
    </source>
</reference>
<evidence type="ECO:0000256" key="1">
    <source>
        <dbReference type="SAM" id="Phobius"/>
    </source>
</evidence>
<name>A0A941IEH2_9ACTN</name>
<comment type="caution">
    <text evidence="2">The sequence shown here is derived from an EMBL/GenBank/DDBJ whole genome shotgun (WGS) entry which is preliminary data.</text>
</comment>
<sequence length="139" mass="14926">MDPEITTSVERPTAGSGQIEARLTLSELRGLLREAAAYERAQRPVVVQEAPTRFNTTAHEGVDIHIPPLPPPAEPEIVTVFVDRPHNIWPLLFMVSGCLGLAACAAAAATGSQYALLAFFASVAVWGASAYQLVFNRRG</sequence>
<gene>
    <name evidence="2" type="ORF">KDK95_02825</name>
</gene>
<keyword evidence="1" id="KW-0472">Membrane</keyword>